<dbReference type="InterPro" id="IPR013783">
    <property type="entry name" value="Ig-like_fold"/>
</dbReference>
<keyword evidence="2" id="KW-0732">Signal</keyword>
<evidence type="ECO:0000256" key="2">
    <source>
        <dbReference type="SAM" id="SignalP"/>
    </source>
</evidence>
<reference evidence="5" key="1">
    <citation type="submission" date="2025-08" db="UniProtKB">
        <authorList>
            <consortium name="RefSeq"/>
        </authorList>
    </citation>
    <scope>IDENTIFICATION</scope>
</reference>
<dbReference type="Proteomes" id="UP000515150">
    <property type="component" value="Chromosome 16"/>
</dbReference>
<dbReference type="PROSITE" id="PS50835">
    <property type="entry name" value="IG_LIKE"/>
    <property type="match status" value="6"/>
</dbReference>
<dbReference type="InterPro" id="IPR007110">
    <property type="entry name" value="Ig-like_dom"/>
</dbReference>
<keyword evidence="1" id="KW-0393">Immunoglobulin domain</keyword>
<feature type="chain" id="PRO_5027862757" evidence="2">
    <location>
        <begin position="17"/>
        <end position="612"/>
    </location>
</feature>
<evidence type="ECO:0000313" key="5">
    <source>
        <dbReference type="RefSeq" id="XP_028984818.1"/>
    </source>
</evidence>
<evidence type="ECO:0000259" key="3">
    <source>
        <dbReference type="PROSITE" id="PS50835"/>
    </source>
</evidence>
<dbReference type="Pfam" id="PF13927">
    <property type="entry name" value="Ig_3"/>
    <property type="match status" value="2"/>
</dbReference>
<dbReference type="SMART" id="SM00409">
    <property type="entry name" value="IG"/>
    <property type="match status" value="6"/>
</dbReference>
<evidence type="ECO:0000256" key="1">
    <source>
        <dbReference type="ARBA" id="ARBA00023319"/>
    </source>
</evidence>
<feature type="domain" description="Ig-like" evidence="3">
    <location>
        <begin position="107"/>
        <end position="183"/>
    </location>
</feature>
<dbReference type="InterPro" id="IPR003598">
    <property type="entry name" value="Ig_sub2"/>
</dbReference>
<feature type="domain" description="Ig-like" evidence="3">
    <location>
        <begin position="27"/>
        <end position="97"/>
    </location>
</feature>
<evidence type="ECO:0000313" key="4">
    <source>
        <dbReference type="Proteomes" id="UP000515150"/>
    </source>
</evidence>
<keyword evidence="4" id="KW-1185">Reference proteome</keyword>
<name>A0A6P7KQI7_BETSP</name>
<feature type="domain" description="Ig-like" evidence="3">
    <location>
        <begin position="277"/>
        <end position="359"/>
    </location>
</feature>
<organism evidence="4 5">
    <name type="scientific">Betta splendens</name>
    <name type="common">Siamese fighting fish</name>
    <dbReference type="NCBI Taxonomy" id="158456"/>
    <lineage>
        <taxon>Eukaryota</taxon>
        <taxon>Metazoa</taxon>
        <taxon>Chordata</taxon>
        <taxon>Craniata</taxon>
        <taxon>Vertebrata</taxon>
        <taxon>Euteleostomi</taxon>
        <taxon>Actinopterygii</taxon>
        <taxon>Neopterygii</taxon>
        <taxon>Teleostei</taxon>
        <taxon>Neoteleostei</taxon>
        <taxon>Acanthomorphata</taxon>
        <taxon>Anabantaria</taxon>
        <taxon>Anabantiformes</taxon>
        <taxon>Anabantoidei</taxon>
        <taxon>Osphronemidae</taxon>
        <taxon>Betta</taxon>
    </lineage>
</organism>
<protein>
    <submittedName>
        <fullName evidence="5">CD4-2 molecule, tandem duplicate 2 isoform X1</fullName>
    </submittedName>
</protein>
<dbReference type="Gene3D" id="2.60.40.10">
    <property type="entry name" value="Immunoglobulins"/>
    <property type="match status" value="6"/>
</dbReference>
<dbReference type="Pfam" id="PF00047">
    <property type="entry name" value="ig"/>
    <property type="match status" value="2"/>
</dbReference>
<feature type="domain" description="Ig-like" evidence="3">
    <location>
        <begin position="371"/>
        <end position="451"/>
    </location>
</feature>
<dbReference type="InterPro" id="IPR036179">
    <property type="entry name" value="Ig-like_dom_sf"/>
</dbReference>
<dbReference type="AlphaFoldDB" id="A0A6P7KQI7"/>
<feature type="domain" description="Ig-like" evidence="3">
    <location>
        <begin position="524"/>
        <end position="604"/>
    </location>
</feature>
<gene>
    <name evidence="5" type="primary">cd4-2.2</name>
</gene>
<dbReference type="RefSeq" id="XP_028984818.1">
    <property type="nucleotide sequence ID" value="XM_029128985.3"/>
</dbReference>
<dbReference type="PANTHER" id="PTHR11422:SF6">
    <property type="entry name" value="HEMICENTIN-1 ISOFORM X1"/>
    <property type="match status" value="1"/>
</dbReference>
<dbReference type="SMART" id="SM00408">
    <property type="entry name" value="IGc2"/>
    <property type="match status" value="6"/>
</dbReference>
<proteinExistence type="predicted"/>
<dbReference type="InterPro" id="IPR013106">
    <property type="entry name" value="Ig_V-set"/>
</dbReference>
<dbReference type="InParanoid" id="A0A6P7KQI7"/>
<feature type="domain" description="Ig-like" evidence="3">
    <location>
        <begin position="197"/>
        <end position="267"/>
    </location>
</feature>
<feature type="signal peptide" evidence="2">
    <location>
        <begin position="1"/>
        <end position="16"/>
    </location>
</feature>
<dbReference type="SMART" id="SM00406">
    <property type="entry name" value="IGv"/>
    <property type="match status" value="4"/>
</dbReference>
<dbReference type="InterPro" id="IPR013151">
    <property type="entry name" value="Immunoglobulin_dom"/>
</dbReference>
<dbReference type="PANTHER" id="PTHR11422">
    <property type="entry name" value="T-CELL SURFACE GLYCOPROTEIN CD4"/>
    <property type="match status" value="1"/>
</dbReference>
<dbReference type="InterPro" id="IPR003599">
    <property type="entry name" value="Ig_sub"/>
</dbReference>
<dbReference type="CTD" id="100334281"/>
<accession>A0A6P7KQI7</accession>
<sequence length="612" mass="65529">MKTIVWFGFVLGAVSAAGSVIYTTAQSKVTLNCGVKSFRRSLVWYHGGEMVVRIDGRSGIQRRGMTDVASRARAKQDTKLEISGVRQEDAGTFTCEVDGTNHEHTLAVVSVSASPTDEVELGTSVTLQCRVNGQSPGSTVQWMRPDGTTAAGTESGTVELRSVASSDAGTWKCVINPDGLTVDLKLKVKVIYTTPQSSVTLDCGVRSFSTSLVWYHGGEMVLSIDTRNGIQRRGETDIASRARAKQDIKLEISGVTQEDAGTFTCEADGTKHEHTLAVVSVSASPTDEVELGTSVTLQCQVKGQSPGSTVQWMRPDGTTAAGTESGTVELRSVASSAAGTWRCVINPGGHTVDLKLKVKVLGAVIYTTAQSSVTLDCGVRSFSRSLVWYHEGEMVLSIDGRSGIQRRGETDIASRARVKWNTKLEISGVTQEDAGTFTCEADELKHEHTLTVAPATTPEPEPGVTTAAGTESKTVELQPVPSSDAGTWKFIINPGGAVINVKLAVEVLGAVSAAGPLIYTTPMSKVTLDCGVKSFRRSLVWYHEGEMVLSIDGWSGFQRRGMTDVASRARVKQDTQLEIFHVRQEDAGMFTCEADGTKHQQTLAVISGQPQF</sequence>
<dbReference type="CDD" id="cd00096">
    <property type="entry name" value="Ig"/>
    <property type="match status" value="3"/>
</dbReference>
<dbReference type="KEGG" id="bspl:114842918"/>
<dbReference type="GeneID" id="114842918"/>
<dbReference type="OrthoDB" id="6159398at2759"/>
<dbReference type="SUPFAM" id="SSF48726">
    <property type="entry name" value="Immunoglobulin"/>
    <property type="match status" value="5"/>
</dbReference>